<evidence type="ECO:0000259" key="2">
    <source>
        <dbReference type="Pfam" id="PF05193"/>
    </source>
</evidence>
<dbReference type="SUPFAM" id="SSF63411">
    <property type="entry name" value="LuxS/MPP-like metallohydrolase"/>
    <property type="match status" value="3"/>
</dbReference>
<proteinExistence type="predicted"/>
<dbReference type="VEuPathDB" id="FungiDB:SCODWIG_00863"/>
<dbReference type="Pfam" id="PF00675">
    <property type="entry name" value="Peptidase_M16"/>
    <property type="match status" value="1"/>
</dbReference>
<evidence type="ECO:0000259" key="1">
    <source>
        <dbReference type="Pfam" id="PF00675"/>
    </source>
</evidence>
<keyword evidence="4" id="KW-1185">Reference proteome</keyword>
<name>A0A376B3B3_9ASCO</name>
<dbReference type="GO" id="GO:0046872">
    <property type="term" value="F:metal ion binding"/>
    <property type="evidence" value="ECO:0007669"/>
    <property type="project" value="InterPro"/>
</dbReference>
<dbReference type="AlphaFoldDB" id="A0A376B3B3"/>
<dbReference type="FunFam" id="3.30.830.10:FF:000015">
    <property type="entry name" value="Putative zinc metalloprotease"/>
    <property type="match status" value="1"/>
</dbReference>
<organism evidence="3 4">
    <name type="scientific">Saccharomycodes ludwigii</name>
    <dbReference type="NCBI Taxonomy" id="36035"/>
    <lineage>
        <taxon>Eukaryota</taxon>
        <taxon>Fungi</taxon>
        <taxon>Dikarya</taxon>
        <taxon>Ascomycota</taxon>
        <taxon>Saccharomycotina</taxon>
        <taxon>Saccharomycetes</taxon>
        <taxon>Saccharomycodales</taxon>
        <taxon>Saccharomycodaceae</taxon>
        <taxon>Saccharomycodes</taxon>
    </lineage>
</organism>
<dbReference type="GO" id="GO:0008237">
    <property type="term" value="F:metallopeptidase activity"/>
    <property type="evidence" value="ECO:0007669"/>
    <property type="project" value="UniProtKB-KW"/>
</dbReference>
<dbReference type="FunFam" id="3.30.830.10:FF:000031">
    <property type="entry name" value="Putative zinc metalloprotease"/>
    <property type="match status" value="1"/>
</dbReference>
<evidence type="ECO:0000313" key="3">
    <source>
        <dbReference type="EMBL" id="SSD59102.1"/>
    </source>
</evidence>
<keyword evidence="3" id="KW-0645">Protease</keyword>
<dbReference type="Gene3D" id="3.30.830.10">
    <property type="entry name" value="Metalloenzyme, LuxS/M16 peptidase-like"/>
    <property type="match status" value="3"/>
</dbReference>
<dbReference type="PANTHER" id="PTHR43016:SF16">
    <property type="entry name" value="METALLOPROTEASE, PUTATIVE (AFU_ORTHOLOGUE AFUA_4G07610)-RELATED"/>
    <property type="match status" value="1"/>
</dbReference>
<dbReference type="PANTHER" id="PTHR43016">
    <property type="entry name" value="PRESEQUENCE PROTEASE"/>
    <property type="match status" value="1"/>
</dbReference>
<dbReference type="Pfam" id="PF05193">
    <property type="entry name" value="Peptidase_M16_C"/>
    <property type="match status" value="1"/>
</dbReference>
<dbReference type="InterPro" id="IPR011249">
    <property type="entry name" value="Metalloenz_LuxS/M16"/>
</dbReference>
<accession>A0A376B3B3</accession>
<dbReference type="InterPro" id="IPR007863">
    <property type="entry name" value="Peptidase_M16_C"/>
</dbReference>
<keyword evidence="3" id="KW-0482">Metalloprotease</keyword>
<feature type="domain" description="Peptidase M16 N-terminal" evidence="1">
    <location>
        <begin position="53"/>
        <end position="139"/>
    </location>
</feature>
<evidence type="ECO:0000313" key="4">
    <source>
        <dbReference type="Proteomes" id="UP000262825"/>
    </source>
</evidence>
<dbReference type="Proteomes" id="UP000262825">
    <property type="component" value="Unassembled WGS sequence"/>
</dbReference>
<feature type="domain" description="Peptidase M16 C-terminal" evidence="2">
    <location>
        <begin position="194"/>
        <end position="322"/>
    </location>
</feature>
<protein>
    <submittedName>
        <fullName evidence="3">Related to zinc metalloprotease</fullName>
    </submittedName>
</protein>
<dbReference type="InterPro" id="IPR011765">
    <property type="entry name" value="Pept_M16_N"/>
</dbReference>
<keyword evidence="3" id="KW-0378">Hydrolase</keyword>
<dbReference type="GO" id="GO:0006508">
    <property type="term" value="P:proteolysis"/>
    <property type="evidence" value="ECO:0007669"/>
    <property type="project" value="UniProtKB-KW"/>
</dbReference>
<gene>
    <name evidence="3" type="ORF">SCODWIG_00863</name>
</gene>
<reference evidence="4" key="1">
    <citation type="submission" date="2018-06" db="EMBL/GenBank/DDBJ databases">
        <authorList>
            <person name="Guldener U."/>
        </authorList>
    </citation>
    <scope>NUCLEOTIDE SEQUENCE [LARGE SCALE GENOMIC DNA]</scope>
    <source>
        <strain evidence="4">UTAD17</strain>
    </source>
</reference>
<dbReference type="EMBL" id="UFAJ01000091">
    <property type="protein sequence ID" value="SSD59102.1"/>
    <property type="molecule type" value="Genomic_DNA"/>
</dbReference>
<sequence length="1034" mass="117728">MVFNKALSFKFDYAPEYTLNKYISSRTKLQLIHVNSKASPLVHGYFAVGTEITNDSGCPHTLEHLIFLGSKKYPFKGLLDTAGNLCMSNTNAWTATDQTVYTLSTAGWKGFKKLLPVYLDHLINPTLTDEACYTEVHHIEPDTLQDKGVVYSEMEAIESQSWFVTNLEKQRLMFDVNSGYRSETGGLTDNLRSLSNAAIRNFHKEMYSSDNMCLIIIGNVPEQELVDIVTHFDNELPEIESQRRRPFVDTATAATLIPRFNETTIKEATVEFPELDESLGEISFSWITEKYENVVQNLAINVLMEYLTEESLSVFYREIIEIEDPLSTEVEYWTDDFYRTIINLDFHGVPTEKLQLAKTRILQLLSEHKVNLKRIKDVLENYKWDYLLKFENNSAETLSRVCITDFLYASNVHNEALKQSLGDLNGFDELSRWDQAQWQKLFEHWLLENKPVIVLGKPSAALYERMDESKKQLLEKRKSSLGPNGIIKLRKQLEQATEANNKPIPDNLLKEFLITEPAKSVDFLHTKGISVLNSDTNNDLNDGLTTAILKAAPKNLPLFMHLEHFPSQFVEVHLLLNARNIKNAELLPYYYLFDELFSMPMRLESGEILPFEKVVCCLKNETIDASITSGLQVSFADFINIHIRAKASEYENSIKWIKHSLFDMLFDRSRLEVLLDNFVTSIPEWKREGHLMLNSLINTNLFEGGKTLKKATDILYAEGILKGIAEDIKNGKFETKILPQLNEFKEDLVTNIKNCHILILGDMEGIGPSNIYKPWLRYFPPIGDDVTTISEIPPVPVLKESLSEFGSNLGSKAFIITTPASESSYMKVLTNLSITYDHPDYPAVVLASQYLECVEGPFWKGIRGLGLAYGCNIVRNMDQKNIGYSIYRGADIIKCYEAGFNIVQDYSSGKANFEALLIEGAISSFINEIASSENSYVSTGLHKYVNTIWKNNSLNYNEKILSKLKSVKIDDLVRVMNKYLLPMFTVENGSVFISCHPSKLEDIQGYFKNKGYEVLVEELCEDSDSDEDSDSEED</sequence>